<reference evidence="1 2" key="1">
    <citation type="submission" date="2023-12" db="EMBL/GenBank/DDBJ databases">
        <title>Thiobacillus sedimentum sp. nov., a chemolithoautotrophic sulfur-oxidizing bacterium isolated from freshwater sediment.</title>
        <authorList>
            <person name="Luo J."/>
            <person name="Dai C."/>
        </authorList>
    </citation>
    <scope>NUCLEOTIDE SEQUENCE [LARGE SCALE GENOMIC DNA]</scope>
    <source>
        <strain evidence="1 2">SCUT-2</strain>
    </source>
</reference>
<protein>
    <submittedName>
        <fullName evidence="1">DUF2971 domain-containing protein</fullName>
    </submittedName>
</protein>
<keyword evidence="2" id="KW-1185">Reference proteome</keyword>
<name>A0ABZ1CMC7_9PROT</name>
<dbReference type="EMBL" id="CP141769">
    <property type="protein sequence ID" value="WRS40509.1"/>
    <property type="molecule type" value="Genomic_DNA"/>
</dbReference>
<sequence length="223" mass="25850">MVEAPRRGDSSLYRILGFDRLVDLFESKQLYFSHPSAWEDPCEKLLEHRLSPNIFAQCWCKSGVSDAMWRIYSPNQLGVRIRTNKQKLREQLKASGMDFRLKDVKYKRESELNYEIEAIADELAQSFRLSVAFDSLFMKRLAFKHESEVRVAIYKQGADTNETSLGIRVPIDPFVLIESVLIDPRAPDPYVRAYKHFLKEQLGFPGRVAQSALYAGREPLEVW</sequence>
<evidence type="ECO:0000313" key="2">
    <source>
        <dbReference type="Proteomes" id="UP001334732"/>
    </source>
</evidence>
<organism evidence="1 2">
    <name type="scientific">Thiobacillus sedimenti</name>
    <dbReference type="NCBI Taxonomy" id="3110231"/>
    <lineage>
        <taxon>Bacteria</taxon>
        <taxon>Pseudomonadati</taxon>
        <taxon>Pseudomonadota</taxon>
        <taxon>Betaproteobacteria</taxon>
        <taxon>Nitrosomonadales</taxon>
        <taxon>Thiobacillaceae</taxon>
        <taxon>Thiobacillus</taxon>
    </lineage>
</organism>
<dbReference type="RefSeq" id="WP_324781036.1">
    <property type="nucleotide sequence ID" value="NZ_CP141769.1"/>
</dbReference>
<evidence type="ECO:0000313" key="1">
    <source>
        <dbReference type="EMBL" id="WRS40509.1"/>
    </source>
</evidence>
<gene>
    <name evidence="1" type="ORF">VA613_06435</name>
</gene>
<dbReference type="InterPro" id="IPR021352">
    <property type="entry name" value="DUF2971"/>
</dbReference>
<dbReference type="Proteomes" id="UP001334732">
    <property type="component" value="Chromosome"/>
</dbReference>
<proteinExistence type="predicted"/>
<dbReference type="Pfam" id="PF11185">
    <property type="entry name" value="DUF2971"/>
    <property type="match status" value="1"/>
</dbReference>
<accession>A0ABZ1CMC7</accession>